<evidence type="ECO:0000313" key="2">
    <source>
        <dbReference type="Proteomes" id="UP000269374"/>
    </source>
</evidence>
<dbReference type="KEGG" id="lact:D7I46_01315"/>
<protein>
    <submittedName>
        <fullName evidence="1">Uncharacterized protein</fullName>
    </submittedName>
</protein>
<organism evidence="1 2">
    <name type="scientific">Lactococcus allomyrinae</name>
    <dbReference type="NCBI Taxonomy" id="2419773"/>
    <lineage>
        <taxon>Bacteria</taxon>
        <taxon>Bacillati</taxon>
        <taxon>Bacillota</taxon>
        <taxon>Bacilli</taxon>
        <taxon>Lactobacillales</taxon>
        <taxon>Streptococcaceae</taxon>
        <taxon>Lactococcus</taxon>
    </lineage>
</organism>
<dbReference type="Proteomes" id="UP000269374">
    <property type="component" value="Chromosome"/>
</dbReference>
<reference evidence="1 2" key="1">
    <citation type="submission" date="2018-09" db="EMBL/GenBank/DDBJ databases">
        <title>Genome sequencing of strain 1JSPR-7.</title>
        <authorList>
            <person name="Heo J."/>
            <person name="Kim S.-J."/>
            <person name="Kwon S.-W."/>
        </authorList>
    </citation>
    <scope>NUCLEOTIDE SEQUENCE [LARGE SCALE GENOMIC DNA]</scope>
    <source>
        <strain evidence="1 2">1JSPR-7</strain>
    </source>
</reference>
<dbReference type="EMBL" id="CP032627">
    <property type="protein sequence ID" value="AYF99838.1"/>
    <property type="molecule type" value="Genomic_DNA"/>
</dbReference>
<name>A0A387BE07_9LACT</name>
<accession>A0A387BE07</accession>
<dbReference type="AlphaFoldDB" id="A0A387BE07"/>
<dbReference type="RefSeq" id="WP_120771227.1">
    <property type="nucleotide sequence ID" value="NZ_CP032627.1"/>
</dbReference>
<evidence type="ECO:0000313" key="1">
    <source>
        <dbReference type="EMBL" id="AYF99838.1"/>
    </source>
</evidence>
<proteinExistence type="predicted"/>
<gene>
    <name evidence="1" type="ORF">D7I46_01315</name>
</gene>
<sequence>MAKDYSKKDALIDFLWEKDAEDKLKYEYDVETLAQAIKWFKQNARNVRGEELSEATIKTLIKVQLFIGVEKMRKQDVLSSPLKLHHNPAYCQIVKELLLQELENYEACDRLDMLLPLKK</sequence>
<keyword evidence="2" id="KW-1185">Reference proteome</keyword>